<evidence type="ECO:0000313" key="10">
    <source>
        <dbReference type="EMBL" id="KAF2665962.1"/>
    </source>
</evidence>
<keyword evidence="11" id="KW-1185">Reference proteome</keyword>
<evidence type="ECO:0000256" key="4">
    <source>
        <dbReference type="ARBA" id="ARBA00022692"/>
    </source>
</evidence>
<dbReference type="GO" id="GO:0006874">
    <property type="term" value="P:intracellular calcium ion homeostasis"/>
    <property type="evidence" value="ECO:0007669"/>
    <property type="project" value="TreeGrafter"/>
</dbReference>
<keyword evidence="3" id="KW-0813">Transport</keyword>
<proteinExistence type="inferred from homology"/>
<dbReference type="GO" id="GO:0000329">
    <property type="term" value="C:fungal-type vacuole membrane"/>
    <property type="evidence" value="ECO:0007669"/>
    <property type="project" value="TreeGrafter"/>
</dbReference>
<dbReference type="Gene3D" id="1.20.1420.30">
    <property type="entry name" value="NCX, central ion-binding region"/>
    <property type="match status" value="1"/>
</dbReference>
<comment type="similarity">
    <text evidence="2">Belongs to the Ca(2+):cation antiporter (CaCA) (TC 2.A.19) family.</text>
</comment>
<keyword evidence="4 8" id="KW-0812">Transmembrane</keyword>
<name>A0A6A6U1H4_9PEZI</name>
<evidence type="ECO:0000256" key="7">
    <source>
        <dbReference type="ARBA" id="ARBA00023136"/>
    </source>
</evidence>
<feature type="transmembrane region" description="Helical" evidence="8">
    <location>
        <begin position="287"/>
        <end position="308"/>
    </location>
</feature>
<comment type="subcellular location">
    <subcellularLocation>
        <location evidence="1">Endomembrane system</location>
        <topology evidence="1">Multi-pass membrane protein</topology>
    </subcellularLocation>
</comment>
<dbReference type="Pfam" id="PF01699">
    <property type="entry name" value="Na_Ca_ex"/>
    <property type="match status" value="1"/>
</dbReference>
<dbReference type="InterPro" id="IPR004837">
    <property type="entry name" value="NaCa_Exmemb"/>
</dbReference>
<evidence type="ECO:0000256" key="2">
    <source>
        <dbReference type="ARBA" id="ARBA00008170"/>
    </source>
</evidence>
<evidence type="ECO:0000256" key="3">
    <source>
        <dbReference type="ARBA" id="ARBA00022448"/>
    </source>
</evidence>
<dbReference type="AlphaFoldDB" id="A0A6A6U1H4"/>
<evidence type="ECO:0000313" key="11">
    <source>
        <dbReference type="Proteomes" id="UP000799302"/>
    </source>
</evidence>
<evidence type="ECO:0000259" key="9">
    <source>
        <dbReference type="Pfam" id="PF01699"/>
    </source>
</evidence>
<dbReference type="GO" id="GO:0012505">
    <property type="term" value="C:endomembrane system"/>
    <property type="evidence" value="ECO:0007669"/>
    <property type="project" value="UniProtKB-SubCell"/>
</dbReference>
<organism evidence="10 11">
    <name type="scientific">Microthyrium microscopicum</name>
    <dbReference type="NCBI Taxonomy" id="703497"/>
    <lineage>
        <taxon>Eukaryota</taxon>
        <taxon>Fungi</taxon>
        <taxon>Dikarya</taxon>
        <taxon>Ascomycota</taxon>
        <taxon>Pezizomycotina</taxon>
        <taxon>Dothideomycetes</taxon>
        <taxon>Dothideomycetes incertae sedis</taxon>
        <taxon>Microthyriales</taxon>
        <taxon>Microthyriaceae</taxon>
        <taxon>Microthyrium</taxon>
    </lineage>
</organism>
<dbReference type="OrthoDB" id="1699231at2759"/>
<accession>A0A6A6U1H4</accession>
<feature type="transmembrane region" description="Helical" evidence="8">
    <location>
        <begin position="263"/>
        <end position="281"/>
    </location>
</feature>
<feature type="transmembrane region" description="Helical" evidence="8">
    <location>
        <begin position="20"/>
        <end position="39"/>
    </location>
</feature>
<feature type="transmembrane region" description="Helical" evidence="8">
    <location>
        <begin position="159"/>
        <end position="177"/>
    </location>
</feature>
<dbReference type="InterPro" id="IPR004713">
    <property type="entry name" value="CaH_exchang"/>
</dbReference>
<dbReference type="EMBL" id="MU004239">
    <property type="protein sequence ID" value="KAF2665962.1"/>
    <property type="molecule type" value="Genomic_DNA"/>
</dbReference>
<evidence type="ECO:0000256" key="1">
    <source>
        <dbReference type="ARBA" id="ARBA00004127"/>
    </source>
</evidence>
<protein>
    <recommendedName>
        <fullName evidence="9">Sodium/calcium exchanger membrane region domain-containing protein</fullName>
    </recommendedName>
</protein>
<dbReference type="InterPro" id="IPR044880">
    <property type="entry name" value="NCX_ion-bd_dom_sf"/>
</dbReference>
<feature type="domain" description="Sodium/calcium exchanger membrane region" evidence="9">
    <location>
        <begin position="165"/>
        <end position="300"/>
    </location>
</feature>
<keyword evidence="7 8" id="KW-0472">Membrane</keyword>
<evidence type="ECO:0000256" key="8">
    <source>
        <dbReference type="SAM" id="Phobius"/>
    </source>
</evidence>
<keyword evidence="6" id="KW-0406">Ion transport</keyword>
<dbReference type="Proteomes" id="UP000799302">
    <property type="component" value="Unassembled WGS sequence"/>
</dbReference>
<feature type="transmembrane region" description="Helical" evidence="8">
    <location>
        <begin position="60"/>
        <end position="77"/>
    </location>
</feature>
<dbReference type="PANTHER" id="PTHR31503:SF20">
    <property type="entry name" value="CA(2+)_H(+) EXCHANGER, PUTATIVE (EUROFUNG)-RELATED"/>
    <property type="match status" value="1"/>
</dbReference>
<dbReference type="GO" id="GO:0015369">
    <property type="term" value="F:calcium:proton antiporter activity"/>
    <property type="evidence" value="ECO:0007669"/>
    <property type="project" value="TreeGrafter"/>
</dbReference>
<gene>
    <name evidence="10" type="ORF">BT63DRAFT_45102</name>
</gene>
<reference evidence="10" key="1">
    <citation type="journal article" date="2020" name="Stud. Mycol.">
        <title>101 Dothideomycetes genomes: a test case for predicting lifestyles and emergence of pathogens.</title>
        <authorList>
            <person name="Haridas S."/>
            <person name="Albert R."/>
            <person name="Binder M."/>
            <person name="Bloem J."/>
            <person name="Labutti K."/>
            <person name="Salamov A."/>
            <person name="Andreopoulos B."/>
            <person name="Baker S."/>
            <person name="Barry K."/>
            <person name="Bills G."/>
            <person name="Bluhm B."/>
            <person name="Cannon C."/>
            <person name="Castanera R."/>
            <person name="Culley D."/>
            <person name="Daum C."/>
            <person name="Ezra D."/>
            <person name="Gonzalez J."/>
            <person name="Henrissat B."/>
            <person name="Kuo A."/>
            <person name="Liang C."/>
            <person name="Lipzen A."/>
            <person name="Lutzoni F."/>
            <person name="Magnuson J."/>
            <person name="Mondo S."/>
            <person name="Nolan M."/>
            <person name="Ohm R."/>
            <person name="Pangilinan J."/>
            <person name="Park H.-J."/>
            <person name="Ramirez L."/>
            <person name="Alfaro M."/>
            <person name="Sun H."/>
            <person name="Tritt A."/>
            <person name="Yoshinaga Y."/>
            <person name="Zwiers L.-H."/>
            <person name="Turgeon B."/>
            <person name="Goodwin S."/>
            <person name="Spatafora J."/>
            <person name="Crous P."/>
            <person name="Grigoriev I."/>
        </authorList>
    </citation>
    <scope>NUCLEOTIDE SEQUENCE</scope>
    <source>
        <strain evidence="10">CBS 115976</strain>
    </source>
</reference>
<dbReference type="PANTHER" id="PTHR31503">
    <property type="entry name" value="VACUOLAR CALCIUM ION TRANSPORTER"/>
    <property type="match status" value="1"/>
</dbReference>
<sequence>MTGLSFFTGGLHCLEQYFDATLAQTIGMLLLLACLSLVIPTAAHSLGNTSPKGITQQSRGTAIIIMISYILWLLFQLKYNRELFDNPEKREKKKRKLTDQQRMKLEARQEVKRQLKRAWDAKINRANPPSTISITPVDSDVIASDSSDGPSDGEPDATLSYATCFITLIISTVLIAYNTELATRTIEGLLTDAGLSETFVGLIIIPLLNIDPMCISVANLDNVDLSISLTLERCMQTALMVVPFIVLLAWWMHIPEMNMEFDTFPVLALFASIIMVTYVVQQGKSNWLTGALLVKVYILIGLSSYYVGTAESIQ</sequence>
<evidence type="ECO:0000256" key="5">
    <source>
        <dbReference type="ARBA" id="ARBA00022989"/>
    </source>
</evidence>
<feature type="transmembrane region" description="Helical" evidence="8">
    <location>
        <begin position="230"/>
        <end position="251"/>
    </location>
</feature>
<evidence type="ECO:0000256" key="6">
    <source>
        <dbReference type="ARBA" id="ARBA00023065"/>
    </source>
</evidence>
<keyword evidence="5 8" id="KW-1133">Transmembrane helix</keyword>
<feature type="transmembrane region" description="Helical" evidence="8">
    <location>
        <begin position="189"/>
        <end position="210"/>
    </location>
</feature>